<keyword evidence="11" id="KW-1185">Reference proteome</keyword>
<evidence type="ECO:0000256" key="7">
    <source>
        <dbReference type="ARBA" id="ARBA00023033"/>
    </source>
</evidence>
<keyword evidence="7 10" id="KW-0503">Monooxygenase</keyword>
<evidence type="ECO:0000256" key="4">
    <source>
        <dbReference type="ARBA" id="ARBA00022630"/>
    </source>
</evidence>
<evidence type="ECO:0000256" key="5">
    <source>
        <dbReference type="ARBA" id="ARBA00022643"/>
    </source>
</evidence>
<comment type="similarity">
    <text evidence="2">Belongs to the nitronate monooxygenase family. NMO class I subfamily.</text>
</comment>
<name>A0A840Y377_9PROT</name>
<sequence length="358" mass="36300">MNGSGPQTMRAEAFCARFGLRLPILLAPMAGVPAPALSAAIASAGGMGAVGALMMTPEAIADWARAFRAASNGGFQANLWIPDPPPARDTAREAAMAEFLARHGPRPAIPEPPFLPDFEAQCRAILDVRPAVISSIMGVFPEWMVAEAKARGIAWFATATTLAEAREAVEAGADAIVAQGAEAGGHRGAFDAAAAEAQLTGGLALIPRLADALEVPVIATGGIADARGIAAALTLGASAVQIGTGFLRCPEAAIHPAWAEAIGAAEPEGTMLTRVFSGRLGRGIGNAVVRAAAAAGAPPPAPYPVQRALFGPVRAAAEKAGNPDAMQMWAGQGARLAAAEPAGTLAARLWQEARALLP</sequence>
<evidence type="ECO:0000313" key="11">
    <source>
        <dbReference type="Proteomes" id="UP000562254"/>
    </source>
</evidence>
<evidence type="ECO:0000313" key="10">
    <source>
        <dbReference type="EMBL" id="MBB5690451.1"/>
    </source>
</evidence>
<comment type="caution">
    <text evidence="10">The sequence shown here is derived from an EMBL/GenBank/DDBJ whole genome shotgun (WGS) entry which is preliminary data.</text>
</comment>
<dbReference type="PANTHER" id="PTHR42747:SF3">
    <property type="entry name" value="NITRONATE MONOOXYGENASE-RELATED"/>
    <property type="match status" value="1"/>
</dbReference>
<dbReference type="EMBL" id="JACIJE010000007">
    <property type="protein sequence ID" value="MBB5690451.1"/>
    <property type="molecule type" value="Genomic_DNA"/>
</dbReference>
<comment type="cofactor">
    <cofactor evidence="1">
        <name>FMN</name>
        <dbReference type="ChEBI" id="CHEBI:58210"/>
    </cofactor>
</comment>
<dbReference type="InterPro" id="IPR004136">
    <property type="entry name" value="NMO"/>
</dbReference>
<evidence type="ECO:0000256" key="6">
    <source>
        <dbReference type="ARBA" id="ARBA00023002"/>
    </source>
</evidence>
<keyword evidence="6 10" id="KW-0560">Oxidoreductase</keyword>
<proteinExistence type="inferred from homology"/>
<dbReference type="GO" id="GO:0009636">
    <property type="term" value="P:response to toxic substance"/>
    <property type="evidence" value="ECO:0007669"/>
    <property type="project" value="UniProtKB-KW"/>
</dbReference>
<evidence type="ECO:0000256" key="8">
    <source>
        <dbReference type="ARBA" id="ARBA00031155"/>
    </source>
</evidence>
<dbReference type="SUPFAM" id="SSF51412">
    <property type="entry name" value="Inosine monophosphate dehydrogenase (IMPDH)"/>
    <property type="match status" value="1"/>
</dbReference>
<keyword evidence="4" id="KW-0285">Flavoprotein</keyword>
<evidence type="ECO:0000256" key="3">
    <source>
        <dbReference type="ARBA" id="ARBA00022575"/>
    </source>
</evidence>
<dbReference type="InterPro" id="IPR013785">
    <property type="entry name" value="Aldolase_TIM"/>
</dbReference>
<keyword evidence="3" id="KW-0216">Detoxification</keyword>
<dbReference type="AlphaFoldDB" id="A0A840Y377"/>
<dbReference type="RefSeq" id="WP_184485267.1">
    <property type="nucleotide sequence ID" value="NZ_JAAEDJ010000333.1"/>
</dbReference>
<dbReference type="GO" id="GO:0018580">
    <property type="term" value="F:nitronate monooxygenase activity"/>
    <property type="evidence" value="ECO:0007669"/>
    <property type="project" value="InterPro"/>
</dbReference>
<keyword evidence="5" id="KW-0288">FMN</keyword>
<dbReference type="Gene3D" id="3.20.20.70">
    <property type="entry name" value="Aldolase class I"/>
    <property type="match status" value="1"/>
</dbReference>
<dbReference type="PANTHER" id="PTHR42747">
    <property type="entry name" value="NITRONATE MONOOXYGENASE-RELATED"/>
    <property type="match status" value="1"/>
</dbReference>
<dbReference type="Pfam" id="PF03060">
    <property type="entry name" value="NMO"/>
    <property type="match status" value="1"/>
</dbReference>
<comment type="catalytic activity">
    <reaction evidence="9">
        <text>3 propionate 3-nitronate + 3 O2 + H2O = 3 3-oxopropanoate + 2 nitrate + nitrite + H2O2 + 3 H(+)</text>
        <dbReference type="Rhea" id="RHEA:57332"/>
        <dbReference type="ChEBI" id="CHEBI:15377"/>
        <dbReference type="ChEBI" id="CHEBI:15378"/>
        <dbReference type="ChEBI" id="CHEBI:15379"/>
        <dbReference type="ChEBI" id="CHEBI:16240"/>
        <dbReference type="ChEBI" id="CHEBI:16301"/>
        <dbReference type="ChEBI" id="CHEBI:17632"/>
        <dbReference type="ChEBI" id="CHEBI:33190"/>
        <dbReference type="ChEBI" id="CHEBI:136067"/>
    </reaction>
</comment>
<gene>
    <name evidence="10" type="ORF">FHS88_002586</name>
</gene>
<dbReference type="Proteomes" id="UP000562254">
    <property type="component" value="Unassembled WGS sequence"/>
</dbReference>
<evidence type="ECO:0000256" key="2">
    <source>
        <dbReference type="ARBA" id="ARBA00009881"/>
    </source>
</evidence>
<evidence type="ECO:0000256" key="1">
    <source>
        <dbReference type="ARBA" id="ARBA00001917"/>
    </source>
</evidence>
<organism evidence="10 11">
    <name type="scientific">Neoroseomonas alkaliterrae</name>
    <dbReference type="NCBI Taxonomy" id="1452450"/>
    <lineage>
        <taxon>Bacteria</taxon>
        <taxon>Pseudomonadati</taxon>
        <taxon>Pseudomonadota</taxon>
        <taxon>Alphaproteobacteria</taxon>
        <taxon>Acetobacterales</taxon>
        <taxon>Acetobacteraceae</taxon>
        <taxon>Neoroseomonas</taxon>
    </lineage>
</organism>
<accession>A0A840Y377</accession>
<protein>
    <recommendedName>
        <fullName evidence="8">Propionate 3-nitronate monooxygenase</fullName>
    </recommendedName>
</protein>
<evidence type="ECO:0000256" key="9">
    <source>
        <dbReference type="ARBA" id="ARBA00049401"/>
    </source>
</evidence>
<dbReference type="CDD" id="cd04730">
    <property type="entry name" value="NPD_like"/>
    <property type="match status" value="1"/>
</dbReference>
<reference evidence="10 11" key="1">
    <citation type="submission" date="2020-08" db="EMBL/GenBank/DDBJ databases">
        <title>Genomic Encyclopedia of Type Strains, Phase IV (KMG-IV): sequencing the most valuable type-strain genomes for metagenomic binning, comparative biology and taxonomic classification.</title>
        <authorList>
            <person name="Goeker M."/>
        </authorList>
    </citation>
    <scope>NUCLEOTIDE SEQUENCE [LARGE SCALE GENOMIC DNA]</scope>
    <source>
        <strain evidence="10 11">DSM 25895</strain>
    </source>
</reference>